<accession>A0A367FL84</accession>
<dbReference type="Pfam" id="PF22624">
    <property type="entry name" value="AASDHPPT_N"/>
    <property type="match status" value="1"/>
</dbReference>
<dbReference type="InterPro" id="IPR008278">
    <property type="entry name" value="4-PPantetheinyl_Trfase_dom"/>
</dbReference>
<protein>
    <submittedName>
        <fullName evidence="5">4'-phosphopantetheinyl transferase</fullName>
    </submittedName>
</protein>
<dbReference type="GO" id="GO:0019878">
    <property type="term" value="P:lysine biosynthetic process via aminoadipic acid"/>
    <property type="evidence" value="ECO:0007669"/>
    <property type="project" value="TreeGrafter"/>
</dbReference>
<organism evidence="5 6">
    <name type="scientific">Sphaerisporangium album</name>
    <dbReference type="NCBI Taxonomy" id="509200"/>
    <lineage>
        <taxon>Bacteria</taxon>
        <taxon>Bacillati</taxon>
        <taxon>Actinomycetota</taxon>
        <taxon>Actinomycetes</taxon>
        <taxon>Streptosporangiales</taxon>
        <taxon>Streptosporangiaceae</taxon>
        <taxon>Sphaerisporangium</taxon>
    </lineage>
</organism>
<dbReference type="InterPro" id="IPR037143">
    <property type="entry name" value="4-PPantetheinyl_Trfase_dom_sf"/>
</dbReference>
<sequence>MIPSLLAPGECRVWWATPGDRTVETLSAVLSDPELERAARFRRDPDRRRFLTGAWLLRTAAATQLGVRPEDVVVDRSCSDCNRHHGKPYIRTSGRRLHVSVSHSGDRVAVAMTSVGALGVDVEAVPSTPVDDLARCALTPGELRAMDALPPMERHEAFAKFWTRKEAALKATGHGLRVSPDKLEVSRPEEAPRLLSWPLEIPPGNLRFVDLDPGEGYVAVVALIAGAQRVNVVESQVTDWQPTPFLPQPARSCVPQAV</sequence>
<gene>
    <name evidence="5" type="ORF">DQ384_10445</name>
</gene>
<dbReference type="PANTHER" id="PTHR12215:SF10">
    <property type="entry name" value="L-AMINOADIPATE-SEMIALDEHYDE DEHYDROGENASE-PHOSPHOPANTETHEINYL TRANSFERASE"/>
    <property type="match status" value="1"/>
</dbReference>
<dbReference type="AlphaFoldDB" id="A0A367FL84"/>
<dbReference type="Pfam" id="PF01648">
    <property type="entry name" value="ACPS"/>
    <property type="match status" value="1"/>
</dbReference>
<evidence type="ECO:0000313" key="6">
    <source>
        <dbReference type="Proteomes" id="UP000253094"/>
    </source>
</evidence>
<dbReference type="GO" id="GO:0008897">
    <property type="term" value="F:holo-[acyl-carrier-protein] synthase activity"/>
    <property type="evidence" value="ECO:0007669"/>
    <property type="project" value="InterPro"/>
</dbReference>
<dbReference type="InterPro" id="IPR055066">
    <property type="entry name" value="AASDHPPT_N"/>
</dbReference>
<evidence type="ECO:0000259" key="4">
    <source>
        <dbReference type="Pfam" id="PF22624"/>
    </source>
</evidence>
<dbReference type="EMBL" id="QOIL01000005">
    <property type="protein sequence ID" value="RCG31156.1"/>
    <property type="molecule type" value="Genomic_DNA"/>
</dbReference>
<dbReference type="Proteomes" id="UP000253094">
    <property type="component" value="Unassembled WGS sequence"/>
</dbReference>
<dbReference type="GO" id="GO:0005829">
    <property type="term" value="C:cytosol"/>
    <property type="evidence" value="ECO:0007669"/>
    <property type="project" value="TreeGrafter"/>
</dbReference>
<reference evidence="5 6" key="1">
    <citation type="submission" date="2018-06" db="EMBL/GenBank/DDBJ databases">
        <title>Sphaerisporangium craniellae sp. nov., isolated from a marine sponge in the South China Sea.</title>
        <authorList>
            <person name="Li L."/>
        </authorList>
    </citation>
    <scope>NUCLEOTIDE SEQUENCE [LARGE SCALE GENOMIC DNA]</scope>
    <source>
        <strain evidence="5 6">CCTCC AA 208026</strain>
    </source>
</reference>
<comment type="similarity">
    <text evidence="1">Belongs to the P-Pant transferase superfamily. Gsp/Sfp/HetI/AcpT family.</text>
</comment>
<evidence type="ECO:0000259" key="3">
    <source>
        <dbReference type="Pfam" id="PF01648"/>
    </source>
</evidence>
<feature type="domain" description="4'-phosphopantetheinyl transferase" evidence="3">
    <location>
        <begin position="118"/>
        <end position="221"/>
    </location>
</feature>
<keyword evidence="2 5" id="KW-0808">Transferase</keyword>
<dbReference type="InterPro" id="IPR050559">
    <property type="entry name" value="P-Pant_transferase_sf"/>
</dbReference>
<name>A0A367FL84_9ACTN</name>
<dbReference type="RefSeq" id="WP_114028535.1">
    <property type="nucleotide sequence ID" value="NZ_QOIL01000005.1"/>
</dbReference>
<evidence type="ECO:0000256" key="2">
    <source>
        <dbReference type="ARBA" id="ARBA00022679"/>
    </source>
</evidence>
<proteinExistence type="inferred from homology"/>
<evidence type="ECO:0000313" key="5">
    <source>
        <dbReference type="EMBL" id="RCG31156.1"/>
    </source>
</evidence>
<comment type="caution">
    <text evidence="5">The sequence shown here is derived from an EMBL/GenBank/DDBJ whole genome shotgun (WGS) entry which is preliminary data.</text>
</comment>
<dbReference type="OrthoDB" id="190168at2"/>
<dbReference type="SUPFAM" id="SSF56214">
    <property type="entry name" value="4'-phosphopantetheinyl transferase"/>
    <property type="match status" value="2"/>
</dbReference>
<dbReference type="Gene3D" id="3.90.470.20">
    <property type="entry name" value="4'-phosphopantetheinyl transferase domain"/>
    <property type="match status" value="2"/>
</dbReference>
<dbReference type="PANTHER" id="PTHR12215">
    <property type="entry name" value="PHOSPHOPANTETHEINE TRANSFERASE"/>
    <property type="match status" value="1"/>
</dbReference>
<evidence type="ECO:0000256" key="1">
    <source>
        <dbReference type="ARBA" id="ARBA00010990"/>
    </source>
</evidence>
<feature type="domain" description="4'-phosphopantetheinyl transferase N-terminal" evidence="4">
    <location>
        <begin position="17"/>
        <end position="112"/>
    </location>
</feature>
<dbReference type="GO" id="GO:0000287">
    <property type="term" value="F:magnesium ion binding"/>
    <property type="evidence" value="ECO:0007669"/>
    <property type="project" value="InterPro"/>
</dbReference>
<keyword evidence="6" id="KW-1185">Reference proteome</keyword>